<reference evidence="1" key="2">
    <citation type="journal article" date="2020" name="Nat. Commun.">
        <title>Large-scale genome sequencing of mycorrhizal fungi provides insights into the early evolution of symbiotic traits.</title>
        <authorList>
            <person name="Miyauchi S."/>
            <person name="Kiss E."/>
            <person name="Kuo A."/>
            <person name="Drula E."/>
            <person name="Kohler A."/>
            <person name="Sanchez-Garcia M."/>
            <person name="Morin E."/>
            <person name="Andreopoulos B."/>
            <person name="Barry K.W."/>
            <person name="Bonito G."/>
            <person name="Buee M."/>
            <person name="Carver A."/>
            <person name="Chen C."/>
            <person name="Cichocki N."/>
            <person name="Clum A."/>
            <person name="Culley D."/>
            <person name="Crous P.W."/>
            <person name="Fauchery L."/>
            <person name="Girlanda M."/>
            <person name="Hayes R.D."/>
            <person name="Keri Z."/>
            <person name="LaButti K."/>
            <person name="Lipzen A."/>
            <person name="Lombard V."/>
            <person name="Magnuson J."/>
            <person name="Maillard F."/>
            <person name="Murat C."/>
            <person name="Nolan M."/>
            <person name="Ohm R.A."/>
            <person name="Pangilinan J."/>
            <person name="Pereira M.F."/>
            <person name="Perotto S."/>
            <person name="Peter M."/>
            <person name="Pfister S."/>
            <person name="Riley R."/>
            <person name="Sitrit Y."/>
            <person name="Stielow J.B."/>
            <person name="Szollosi G."/>
            <person name="Zifcakova L."/>
            <person name="Stursova M."/>
            <person name="Spatafora J.W."/>
            <person name="Tedersoo L."/>
            <person name="Vaario L.M."/>
            <person name="Yamada A."/>
            <person name="Yan M."/>
            <person name="Wang P."/>
            <person name="Xu J."/>
            <person name="Bruns T."/>
            <person name="Baldrian P."/>
            <person name="Vilgalys R."/>
            <person name="Dunand C."/>
            <person name="Henrissat B."/>
            <person name="Grigoriev I.V."/>
            <person name="Hibbett D."/>
            <person name="Nagy L.G."/>
            <person name="Martin F.M."/>
        </authorList>
    </citation>
    <scope>NUCLEOTIDE SEQUENCE</scope>
    <source>
        <strain evidence="1">P2</strain>
    </source>
</reference>
<gene>
    <name evidence="1" type="ORF">BDM02DRAFT_3063063</name>
</gene>
<evidence type="ECO:0000313" key="2">
    <source>
        <dbReference type="Proteomes" id="UP000886501"/>
    </source>
</evidence>
<evidence type="ECO:0000313" key="1">
    <source>
        <dbReference type="EMBL" id="KAF9652180.1"/>
    </source>
</evidence>
<keyword evidence="2" id="KW-1185">Reference proteome</keyword>
<protein>
    <submittedName>
        <fullName evidence="1">Uncharacterized protein</fullName>
    </submittedName>
</protein>
<feature type="non-terminal residue" evidence="1">
    <location>
        <position position="315"/>
    </location>
</feature>
<proteinExistence type="predicted"/>
<organism evidence="1 2">
    <name type="scientific">Thelephora ganbajun</name>
    <name type="common">Ganba fungus</name>
    <dbReference type="NCBI Taxonomy" id="370292"/>
    <lineage>
        <taxon>Eukaryota</taxon>
        <taxon>Fungi</taxon>
        <taxon>Dikarya</taxon>
        <taxon>Basidiomycota</taxon>
        <taxon>Agaricomycotina</taxon>
        <taxon>Agaricomycetes</taxon>
        <taxon>Thelephorales</taxon>
        <taxon>Thelephoraceae</taxon>
        <taxon>Thelephora</taxon>
    </lineage>
</organism>
<reference evidence="1" key="1">
    <citation type="submission" date="2019-10" db="EMBL/GenBank/DDBJ databases">
        <authorList>
            <consortium name="DOE Joint Genome Institute"/>
            <person name="Kuo A."/>
            <person name="Miyauchi S."/>
            <person name="Kiss E."/>
            <person name="Drula E."/>
            <person name="Kohler A."/>
            <person name="Sanchez-Garcia M."/>
            <person name="Andreopoulos B."/>
            <person name="Barry K.W."/>
            <person name="Bonito G."/>
            <person name="Buee M."/>
            <person name="Carver A."/>
            <person name="Chen C."/>
            <person name="Cichocki N."/>
            <person name="Clum A."/>
            <person name="Culley D."/>
            <person name="Crous P.W."/>
            <person name="Fauchery L."/>
            <person name="Girlanda M."/>
            <person name="Hayes R."/>
            <person name="Keri Z."/>
            <person name="Labutti K."/>
            <person name="Lipzen A."/>
            <person name="Lombard V."/>
            <person name="Magnuson J."/>
            <person name="Maillard F."/>
            <person name="Morin E."/>
            <person name="Murat C."/>
            <person name="Nolan M."/>
            <person name="Ohm R."/>
            <person name="Pangilinan J."/>
            <person name="Pereira M."/>
            <person name="Perotto S."/>
            <person name="Peter M."/>
            <person name="Riley R."/>
            <person name="Sitrit Y."/>
            <person name="Stielow B."/>
            <person name="Szollosi G."/>
            <person name="Zifcakova L."/>
            <person name="Stursova M."/>
            <person name="Spatafora J.W."/>
            <person name="Tedersoo L."/>
            <person name="Vaario L.-M."/>
            <person name="Yamada A."/>
            <person name="Yan M."/>
            <person name="Wang P."/>
            <person name="Xu J."/>
            <person name="Bruns T."/>
            <person name="Baldrian P."/>
            <person name="Vilgalys R."/>
            <person name="Henrissat B."/>
            <person name="Grigoriev I.V."/>
            <person name="Hibbett D."/>
            <person name="Nagy L.G."/>
            <person name="Martin F.M."/>
        </authorList>
    </citation>
    <scope>NUCLEOTIDE SEQUENCE</scope>
    <source>
        <strain evidence="1">P2</strain>
    </source>
</reference>
<name>A0ACB6ZQZ4_THEGA</name>
<feature type="non-terminal residue" evidence="1">
    <location>
        <position position="1"/>
    </location>
</feature>
<comment type="caution">
    <text evidence="1">The sequence shown here is derived from an EMBL/GenBank/DDBJ whole genome shotgun (WGS) entry which is preliminary data.</text>
</comment>
<sequence>KISLPDFLQQLTSNRIPHSKAIQVASKIYKTHHTPTALVRLTDTSLKSLGIEERDLRRLTLAAFKKGGWKLTSTETLTSQPPNHTQASNTTPPGSRTYAHKRKRNTVDDELPDRPPEEMESAKYGNFDFKEVLDEDLLKIKSTVINRAPVMTAWATIVAERLGFGREEALSIASVYTETNATSKGISIGVHSSEKNEISQKSMDETQPYVDLMGRRITLYRFQLSYDQSQWRALSSGKAVPPLDAYKYITTSLKQTTPYILGAMRLLAESYEPGELNRKGFSLYCDFRPEIEPGKSGWGKRGKVPCEVILRLRKE</sequence>
<accession>A0ACB6ZQZ4</accession>
<dbReference type="EMBL" id="MU117970">
    <property type="protein sequence ID" value="KAF9652180.1"/>
    <property type="molecule type" value="Genomic_DNA"/>
</dbReference>
<dbReference type="Proteomes" id="UP000886501">
    <property type="component" value="Unassembled WGS sequence"/>
</dbReference>